<organism evidence="2 3">
    <name type="scientific">Ralstonia solanacearum (strain Po82)</name>
    <dbReference type="NCBI Taxonomy" id="1031711"/>
    <lineage>
        <taxon>Bacteria</taxon>
        <taxon>Pseudomonadati</taxon>
        <taxon>Pseudomonadota</taxon>
        <taxon>Betaproteobacteria</taxon>
        <taxon>Burkholderiales</taxon>
        <taxon>Burkholderiaceae</taxon>
        <taxon>Ralstonia</taxon>
        <taxon>Ralstonia solanacearum species complex</taxon>
    </lineage>
</organism>
<evidence type="ECO:0000259" key="1">
    <source>
        <dbReference type="Pfam" id="PF12728"/>
    </source>
</evidence>
<feature type="domain" description="Helix-turn-helix" evidence="1">
    <location>
        <begin position="147"/>
        <end position="194"/>
    </location>
</feature>
<evidence type="ECO:0000313" key="2">
    <source>
        <dbReference type="EMBL" id="AEG67525.1"/>
    </source>
</evidence>
<dbReference type="HOGENOM" id="CLU_106726_1_0_4"/>
<dbReference type="InterPro" id="IPR009061">
    <property type="entry name" value="DNA-bd_dom_put_sf"/>
</dbReference>
<dbReference type="AlphaFoldDB" id="F6G6I0"/>
<dbReference type="Pfam" id="PF12728">
    <property type="entry name" value="HTH_17"/>
    <property type="match status" value="1"/>
</dbReference>
<dbReference type="InterPro" id="IPR010093">
    <property type="entry name" value="SinI_DNA-bd"/>
</dbReference>
<dbReference type="EMBL" id="CP002819">
    <property type="protein sequence ID" value="AEG67525.1"/>
    <property type="molecule type" value="Genomic_DNA"/>
</dbReference>
<gene>
    <name evidence="2" type="ordered locus">RSPO_c00221</name>
</gene>
<dbReference type="InterPro" id="IPR041657">
    <property type="entry name" value="HTH_17"/>
</dbReference>
<dbReference type="PATRIC" id="fig|1031711.3.peg.218"/>
<sequence>MPGALGLGEQILGSGGHCAVDARPARRPQSLVPYRSRLAFRLFRFRLFRIKSHPFQICRDAPPPMNVSAITKVQPSEEDVALAREARRTLEAVLKAGAGTRQVDFRDGSGRVQTVRMPASALQLLQDVLDQIEKGCAVSIVPTHTELTTQEAAQMLGVSRPFFVQMLERGDIPFHKIGTHRRVRYRDVVDYKKRLDAQRHQALEELATQAQALDMGY</sequence>
<dbReference type="eggNOG" id="COG3311">
    <property type="taxonomic scope" value="Bacteria"/>
</dbReference>
<name>F6G6I0_RALS8</name>
<protein>
    <submittedName>
        <fullName evidence="2">Putative excisionase protein</fullName>
    </submittedName>
</protein>
<dbReference type="NCBIfam" id="TIGR01764">
    <property type="entry name" value="excise"/>
    <property type="match status" value="1"/>
</dbReference>
<dbReference type="SUPFAM" id="SSF46955">
    <property type="entry name" value="Putative DNA-binding domain"/>
    <property type="match status" value="1"/>
</dbReference>
<evidence type="ECO:0000313" key="3">
    <source>
        <dbReference type="Proteomes" id="UP000007953"/>
    </source>
</evidence>
<accession>F6G6I0</accession>
<dbReference type="KEGG" id="rsn:RSPO_c00221"/>
<reference evidence="2 3" key="1">
    <citation type="journal article" date="2011" name="J. Bacteriol.">
        <title>Complete genome sequence of the plant pathogen Ralstonia solanacearum strain Po82.</title>
        <authorList>
            <person name="Xu J."/>
            <person name="Zheng H.J."/>
            <person name="Liu L."/>
            <person name="Pan Z.C."/>
            <person name="Prior P."/>
            <person name="Tang B."/>
            <person name="Xu J.S."/>
            <person name="Zhang H."/>
            <person name="Tian Q."/>
            <person name="Zhang L.Q."/>
            <person name="Feng J."/>
        </authorList>
    </citation>
    <scope>NUCLEOTIDE SEQUENCE [LARGE SCALE GENOMIC DNA]</scope>
    <source>
        <strain evidence="2 3">Po82</strain>
    </source>
</reference>
<dbReference type="Proteomes" id="UP000007953">
    <property type="component" value="Chromosome"/>
</dbReference>
<proteinExistence type="predicted"/>
<dbReference type="GO" id="GO:0003677">
    <property type="term" value="F:DNA binding"/>
    <property type="evidence" value="ECO:0007669"/>
    <property type="project" value="InterPro"/>
</dbReference>